<dbReference type="AlphaFoldDB" id="A0A0P4VL36"/>
<feature type="coiled-coil region" evidence="2">
    <location>
        <begin position="15"/>
        <end position="50"/>
    </location>
</feature>
<dbReference type="Pfam" id="PF00085">
    <property type="entry name" value="Thioredoxin"/>
    <property type="match status" value="1"/>
</dbReference>
<dbReference type="InterPro" id="IPR013766">
    <property type="entry name" value="Thioredoxin_domain"/>
</dbReference>
<evidence type="ECO:0000256" key="1">
    <source>
        <dbReference type="ARBA" id="ARBA00026148"/>
    </source>
</evidence>
<sequence length="212" mass="24366">MTTNKACEAVLKDVLTKVEEEIDDELERLNDIETLRKERLRALKEEAKQQELWKANGHGTYSEIEEKQLFDVCRASANVILHFYNGCCEECKVMDYHLALLARKHIESKFIKINSEKSPFLKGRLGITIFPTLVIIKDNKTEGRIAGLAKLGNVINFNTELLEWRIAQFGAIRYVGDLNTPPEVERRSVLVAKRGSVRQRHDDNESDDEFCD</sequence>
<dbReference type="PANTHER" id="PTHR21148">
    <property type="entry name" value="THIOREDOXIN DOMAIN-CONTAINING PROTEIN 9"/>
    <property type="match status" value="1"/>
</dbReference>
<proteinExistence type="evidence at transcript level"/>
<protein>
    <recommendedName>
        <fullName evidence="1">Thioredoxin domain-containing protein 9</fullName>
    </recommendedName>
</protein>
<name>A0A0P4VL36_9HEMI</name>
<reference evidence="4" key="1">
    <citation type="journal article" date="2016" name="PLoS Negl. Trop. Dis.">
        <title>A Deep Insight into the Sialome of Rhodnius neglectus, a Vector of Chagas Disease.</title>
        <authorList>
            <person name="Santiago P.B."/>
            <person name="Assumpcao T.C."/>
            <person name="Araujo C.N."/>
            <person name="Bastos I.M."/>
            <person name="Neves D."/>
            <person name="Silva I.G."/>
            <person name="Charneau S."/>
            <person name="Queiroz R.M."/>
            <person name="Raiol T."/>
            <person name="Oliveira J.V."/>
            <person name="Sousa M.V."/>
            <person name="Calvo E."/>
            <person name="Ribeiro J.M."/>
            <person name="Santana J.M."/>
        </authorList>
    </citation>
    <scope>NUCLEOTIDE SEQUENCE</scope>
    <source>
        <tissue evidence="4">Salivary glands</tissue>
    </source>
</reference>
<accession>A0A0P4VL36</accession>
<dbReference type="Gene3D" id="3.40.30.10">
    <property type="entry name" value="Glutaredoxin"/>
    <property type="match status" value="1"/>
</dbReference>
<evidence type="ECO:0000313" key="4">
    <source>
        <dbReference type="EMBL" id="JAI55111.1"/>
    </source>
</evidence>
<evidence type="ECO:0000256" key="2">
    <source>
        <dbReference type="SAM" id="Coils"/>
    </source>
</evidence>
<dbReference type="InterPro" id="IPR036249">
    <property type="entry name" value="Thioredoxin-like_sf"/>
</dbReference>
<evidence type="ECO:0000259" key="3">
    <source>
        <dbReference type="Pfam" id="PF00085"/>
    </source>
</evidence>
<keyword evidence="2" id="KW-0175">Coiled coil</keyword>
<feature type="domain" description="Thioredoxin" evidence="3">
    <location>
        <begin position="73"/>
        <end position="155"/>
    </location>
</feature>
<organism evidence="4">
    <name type="scientific">Rhodnius neglectus</name>
    <dbReference type="NCBI Taxonomy" id="72488"/>
    <lineage>
        <taxon>Eukaryota</taxon>
        <taxon>Metazoa</taxon>
        <taxon>Ecdysozoa</taxon>
        <taxon>Arthropoda</taxon>
        <taxon>Hexapoda</taxon>
        <taxon>Insecta</taxon>
        <taxon>Pterygota</taxon>
        <taxon>Neoptera</taxon>
        <taxon>Paraneoptera</taxon>
        <taxon>Hemiptera</taxon>
        <taxon>Heteroptera</taxon>
        <taxon>Panheteroptera</taxon>
        <taxon>Cimicomorpha</taxon>
        <taxon>Reduviidae</taxon>
        <taxon>Triatominae</taxon>
        <taxon>Rhodnius</taxon>
    </lineage>
</organism>
<dbReference type="EMBL" id="GDKW01001484">
    <property type="protein sequence ID" value="JAI55111.1"/>
    <property type="molecule type" value="mRNA"/>
</dbReference>
<dbReference type="SUPFAM" id="SSF52833">
    <property type="entry name" value="Thioredoxin-like"/>
    <property type="match status" value="1"/>
</dbReference>